<evidence type="ECO:0000313" key="3">
    <source>
        <dbReference type="Proteomes" id="UP000014113"/>
    </source>
</evidence>
<accession>S1N5R0</accession>
<dbReference type="PROSITE" id="PS51186">
    <property type="entry name" value="GNAT"/>
    <property type="match status" value="1"/>
</dbReference>
<organism evidence="2 3">
    <name type="scientific">Enterococcus columbae DSM 7374 = ATCC 51263</name>
    <dbReference type="NCBI Taxonomy" id="1121865"/>
    <lineage>
        <taxon>Bacteria</taxon>
        <taxon>Bacillati</taxon>
        <taxon>Bacillota</taxon>
        <taxon>Bacilli</taxon>
        <taxon>Lactobacillales</taxon>
        <taxon>Enterococcaceae</taxon>
        <taxon>Enterococcus</taxon>
    </lineage>
</organism>
<dbReference type="InterPro" id="IPR027365">
    <property type="entry name" value="GNAT_acetyltra_YdfB-like"/>
</dbReference>
<proteinExistence type="predicted"/>
<gene>
    <name evidence="2" type="ORF">I568_00806</name>
</gene>
<evidence type="ECO:0000259" key="1">
    <source>
        <dbReference type="PROSITE" id="PS51186"/>
    </source>
</evidence>
<dbReference type="Gene3D" id="3.40.630.110">
    <property type="entry name" value="GNAT acetyltransferase-like"/>
    <property type="match status" value="1"/>
</dbReference>
<dbReference type="CDD" id="cd04301">
    <property type="entry name" value="NAT_SF"/>
    <property type="match status" value="1"/>
</dbReference>
<dbReference type="eggNOG" id="COG1670">
    <property type="taxonomic scope" value="Bacteria"/>
</dbReference>
<dbReference type="GO" id="GO:0016747">
    <property type="term" value="F:acyltransferase activity, transferring groups other than amino-acyl groups"/>
    <property type="evidence" value="ECO:0007669"/>
    <property type="project" value="InterPro"/>
</dbReference>
<comment type="caution">
    <text evidence="2">The sequence shown here is derived from an EMBL/GenBank/DDBJ whole genome shotgun (WGS) entry which is preliminary data.</text>
</comment>
<dbReference type="PANTHER" id="PTHR31143:SF2">
    <property type="entry name" value="FR47-LIKE DOMAIN-CONTAINING PROTEIN-RELATED"/>
    <property type="match status" value="1"/>
</dbReference>
<dbReference type="PANTHER" id="PTHR31143">
    <property type="match status" value="1"/>
</dbReference>
<dbReference type="InterPro" id="IPR016181">
    <property type="entry name" value="Acyl_CoA_acyltransferase"/>
</dbReference>
<reference evidence="2 3" key="1">
    <citation type="submission" date="2013-03" db="EMBL/GenBank/DDBJ databases">
        <title>The Genome Sequence of Enterococcus columbae ATCC_51263 (PacBio/Illumina hybrid assembly).</title>
        <authorList>
            <consortium name="The Broad Institute Genomics Platform"/>
            <consortium name="The Broad Institute Genome Sequencing Center for Infectious Disease"/>
            <person name="Earl A."/>
            <person name="Russ C."/>
            <person name="Gilmore M."/>
            <person name="Surin D."/>
            <person name="Walker B."/>
            <person name="Young S."/>
            <person name="Zeng Q."/>
            <person name="Gargeya S."/>
            <person name="Fitzgerald M."/>
            <person name="Haas B."/>
            <person name="Abouelleil A."/>
            <person name="Allen A.W."/>
            <person name="Alvarado L."/>
            <person name="Arachchi H.M."/>
            <person name="Berlin A.M."/>
            <person name="Chapman S.B."/>
            <person name="Gainer-Dewar J."/>
            <person name="Goldberg J."/>
            <person name="Griggs A."/>
            <person name="Gujja S."/>
            <person name="Hansen M."/>
            <person name="Howarth C."/>
            <person name="Imamovic A."/>
            <person name="Ireland A."/>
            <person name="Larimer J."/>
            <person name="McCowan C."/>
            <person name="Murphy C."/>
            <person name="Pearson M."/>
            <person name="Poon T.W."/>
            <person name="Priest M."/>
            <person name="Roberts A."/>
            <person name="Saif S."/>
            <person name="Shea T."/>
            <person name="Sisk P."/>
            <person name="Sykes S."/>
            <person name="Wortman J."/>
            <person name="Nusbaum C."/>
            <person name="Birren B."/>
        </authorList>
    </citation>
    <scope>NUCLEOTIDE SEQUENCE [LARGE SCALE GENOMIC DNA]</scope>
    <source>
        <strain evidence="2 3">ATCC 51263</strain>
    </source>
</reference>
<dbReference type="SUPFAM" id="SSF55729">
    <property type="entry name" value="Acyl-CoA N-acyltransferases (Nat)"/>
    <property type="match status" value="1"/>
</dbReference>
<sequence>MNQFLDLTDEKLVIFQSWSKHMVRYGLKAKIGRAWLSSKGGIAYQIGCFLFLAGEVDDRLLPSQLAYLILISEQENWQAYLKEQNQFIGFTRYAFDLPNQQTLNTCQSILNNLSGNYQLESLSAPSFIECQKQEWSADLQGVFTSFSDFKKQGALGFVIYKDRQLVGGVSSAFVYQQALEVEIAVHPEFQRQGLAKILGAKLIIEGFKKGRLPLWDAHNLASYKVAIALGYRCLESYSAFEISNTWDN</sequence>
<dbReference type="Pfam" id="PF12746">
    <property type="entry name" value="GNAT_acetyltran"/>
    <property type="match status" value="1"/>
</dbReference>
<dbReference type="InterPro" id="IPR000182">
    <property type="entry name" value="GNAT_dom"/>
</dbReference>
<feature type="domain" description="N-acetyltransferase" evidence="1">
    <location>
        <begin position="114"/>
        <end position="247"/>
    </location>
</feature>
<dbReference type="PATRIC" id="fig|1121865.3.peg.200"/>
<dbReference type="OrthoDB" id="7054616at2"/>
<dbReference type="AlphaFoldDB" id="S1N5R0"/>
<name>S1N5R0_9ENTE</name>
<protein>
    <recommendedName>
        <fullName evidence="1">N-acetyltransferase domain-containing protein</fullName>
    </recommendedName>
</protein>
<dbReference type="RefSeq" id="WP_016182375.1">
    <property type="nucleotide sequence ID" value="NZ_JXKI01000002.1"/>
</dbReference>
<dbReference type="Gene3D" id="3.40.630.30">
    <property type="match status" value="1"/>
</dbReference>
<dbReference type="Proteomes" id="UP000014113">
    <property type="component" value="Unassembled WGS sequence"/>
</dbReference>
<dbReference type="EMBL" id="ASWJ01000004">
    <property type="protein sequence ID" value="EOW84312.1"/>
    <property type="molecule type" value="Genomic_DNA"/>
</dbReference>
<evidence type="ECO:0000313" key="2">
    <source>
        <dbReference type="EMBL" id="EOW84312.1"/>
    </source>
</evidence>
<dbReference type="STRING" id="1121865.OMW_00208"/>
<keyword evidence="3" id="KW-1185">Reference proteome</keyword>
<dbReference type="InterPro" id="IPR042573">
    <property type="entry name" value="GNAT_acetyltra_N"/>
</dbReference>